<evidence type="ECO:0000256" key="1">
    <source>
        <dbReference type="SAM" id="MobiDB-lite"/>
    </source>
</evidence>
<keyword evidence="4" id="KW-1185">Reference proteome</keyword>
<sequence length="900" mass="102915">MDLYDFTREFTTENVFSSEDVLRDWITSIGKENGFVIIIKSSERMAKNRSPRMRFACERGGKYRPFINKAKDKGGNVKENGKEGKAKKIGRVTGTKKCECPFELRCIKGLEGWTVSVVNGNHNHPPAKQLEGHAYPARLSSEQSTMLVDMCVSSLSSPREILSLIKGKDEFNVSSMKTIYNARYKHGFKDRAGRSQMQYLLAKLQEYGYIEFNRKDDNDCLKDLFWSHPTSGDMLRSFPRVLLMDCTYKTNRYKFPLLQIVGITSTERTFSAAFAFIDGEKVENYTWVLENLKRVMDPDALPCVIVTDRELALVNAITRVFPTASHLLCRWHIGQNVYAKCRKMFDETTWALFKHAWDSLVYSPTISLYEQALCTMKREFVLYPDAIKYVETSWLGPYRQKFVSAWTNNVMHFGNLTSNRVESEHAKLKSHISNCQANFSAAWAKMHDLVKLQITDIKGSFEKSLNCWQHQFRIPIFDHLRGAASQTAMGLMLLEIKKIDDMVVEDKVDCGCPIRRTHGLPCAHEIAPFKNRSEPIPLSLINDHWKMLSFEKRKDDGAILDLMNAEWNIFMAKMVGQNPMTHMHWMNTLKPILNPSTTSLSSPQQKVQTRGRKLGSVNKSMRRNPYEFEYVEASLETPNSVKEKTPKAKAVVKKRPKANAKAGVDDNSPKAKAVVRTPKAAKELPRPKKPKLVETLFVGPYLNNFPEPIRPHVKSITDVRSDGNCGYRAVAYFMHQSEHNWKTCRNDLLLEVNNHYDLYENMTGIGGANKLRYRLSFFQDGTAPEDRWMIFPDMGHVVASTYNVVVVLLSQLQCLTFLPLHSRPPSSDKIRVLGIGLVNGDHFVQVDLKACSPMPPIANYWFKFRWEEAKEWETLFSLQIEAFKAIIGSDVATAESFDVD</sequence>
<evidence type="ECO:0000259" key="2">
    <source>
        <dbReference type="Pfam" id="PF10551"/>
    </source>
</evidence>
<comment type="caution">
    <text evidence="3">The sequence shown here is derived from an EMBL/GenBank/DDBJ whole genome shotgun (WGS) entry which is preliminary data.</text>
</comment>
<organism evidence="3 4">
    <name type="scientific">Rhododendron griersonianum</name>
    <dbReference type="NCBI Taxonomy" id="479676"/>
    <lineage>
        <taxon>Eukaryota</taxon>
        <taxon>Viridiplantae</taxon>
        <taxon>Streptophyta</taxon>
        <taxon>Embryophyta</taxon>
        <taxon>Tracheophyta</taxon>
        <taxon>Spermatophyta</taxon>
        <taxon>Magnoliopsida</taxon>
        <taxon>eudicotyledons</taxon>
        <taxon>Gunneridae</taxon>
        <taxon>Pentapetalae</taxon>
        <taxon>asterids</taxon>
        <taxon>Ericales</taxon>
        <taxon>Ericaceae</taxon>
        <taxon>Ericoideae</taxon>
        <taxon>Rhodoreae</taxon>
        <taxon>Rhododendron</taxon>
    </lineage>
</organism>
<gene>
    <name evidence="3" type="ORF">RHGRI_020947</name>
</gene>
<dbReference type="PANTHER" id="PTHR31569:SF4">
    <property type="entry name" value="SWIM-TYPE DOMAIN-CONTAINING PROTEIN"/>
    <property type="match status" value="1"/>
</dbReference>
<dbReference type="Proteomes" id="UP000823749">
    <property type="component" value="Chromosome 7"/>
</dbReference>
<reference evidence="3" key="1">
    <citation type="submission" date="2020-08" db="EMBL/GenBank/DDBJ databases">
        <title>Plant Genome Project.</title>
        <authorList>
            <person name="Zhang R.-G."/>
        </authorList>
    </citation>
    <scope>NUCLEOTIDE SEQUENCE</scope>
    <source>
        <strain evidence="3">WSP0</strain>
        <tissue evidence="3">Leaf</tissue>
    </source>
</reference>
<dbReference type="InterPro" id="IPR018289">
    <property type="entry name" value="MULE_transposase_dom"/>
</dbReference>
<feature type="domain" description="MULE transposase" evidence="2">
    <location>
        <begin position="241"/>
        <end position="336"/>
    </location>
</feature>
<feature type="region of interest" description="Disordered" evidence="1">
    <location>
        <begin position="641"/>
        <end position="685"/>
    </location>
</feature>
<protein>
    <recommendedName>
        <fullName evidence="2">MULE transposase domain-containing protein</fullName>
    </recommendedName>
</protein>
<name>A0AAV6JQM1_9ERIC</name>
<dbReference type="Pfam" id="PF10551">
    <property type="entry name" value="MULE"/>
    <property type="match status" value="1"/>
</dbReference>
<evidence type="ECO:0000313" key="4">
    <source>
        <dbReference type="Proteomes" id="UP000823749"/>
    </source>
</evidence>
<dbReference type="EMBL" id="JACTNZ010000007">
    <property type="protein sequence ID" value="KAG5540874.1"/>
    <property type="molecule type" value="Genomic_DNA"/>
</dbReference>
<dbReference type="PANTHER" id="PTHR31569">
    <property type="entry name" value="SWIM-TYPE DOMAIN-CONTAINING PROTEIN"/>
    <property type="match status" value="1"/>
</dbReference>
<dbReference type="Gene3D" id="3.90.70.80">
    <property type="match status" value="1"/>
</dbReference>
<evidence type="ECO:0000313" key="3">
    <source>
        <dbReference type="EMBL" id="KAG5540874.1"/>
    </source>
</evidence>
<accession>A0AAV6JQM1</accession>
<proteinExistence type="predicted"/>
<dbReference type="AlphaFoldDB" id="A0AAV6JQM1"/>
<dbReference type="CDD" id="cd22744">
    <property type="entry name" value="OTU"/>
    <property type="match status" value="1"/>
</dbReference>
<dbReference type="InterPro" id="IPR052579">
    <property type="entry name" value="Zinc_finger_SWIM"/>
</dbReference>